<accession>A0A831KCL3</accession>
<dbReference type="PANTHER" id="PTHR32479:SF17">
    <property type="entry name" value="GLYCOLATE OXIDASE IRON-SULFUR SUBUNIT"/>
    <property type="match status" value="1"/>
</dbReference>
<evidence type="ECO:0000256" key="3">
    <source>
        <dbReference type="ARBA" id="ARBA00022737"/>
    </source>
</evidence>
<keyword evidence="4" id="KW-0408">Iron</keyword>
<dbReference type="InterPro" id="IPR004017">
    <property type="entry name" value="Cys_rich_dom"/>
</dbReference>
<protein>
    <recommendedName>
        <fullName evidence="6">Cysteine-rich domain-containing protein</fullName>
    </recommendedName>
</protein>
<evidence type="ECO:0000256" key="1">
    <source>
        <dbReference type="ARBA" id="ARBA00022485"/>
    </source>
</evidence>
<evidence type="ECO:0000256" key="4">
    <source>
        <dbReference type="ARBA" id="ARBA00023004"/>
    </source>
</evidence>
<sequence length="98" mass="10672">MPLTLQHGLRVPSQTEALLRKIGFKIQEPEDAHLCCGSAGTYSITEPKLSRQLRNNKLQRLEEAGGEVIASANIVCLLHLQADTSSRSNTKPNGCTDT</sequence>
<feature type="domain" description="Cysteine-rich" evidence="6">
    <location>
        <begin position="11"/>
        <end position="81"/>
    </location>
</feature>
<dbReference type="EMBL" id="DRCV01000122">
    <property type="protein sequence ID" value="HDK37919.1"/>
    <property type="molecule type" value="Genomic_DNA"/>
</dbReference>
<dbReference type="GO" id="GO:0016491">
    <property type="term" value="F:oxidoreductase activity"/>
    <property type="evidence" value="ECO:0007669"/>
    <property type="project" value="UniProtKB-ARBA"/>
</dbReference>
<reference evidence="7" key="1">
    <citation type="journal article" date="2020" name="mSystems">
        <title>Genome- and Community-Level Interaction Insights into Carbon Utilization and Element Cycling Functions of Hydrothermarchaeota in Hydrothermal Sediment.</title>
        <authorList>
            <person name="Zhou Z."/>
            <person name="Liu Y."/>
            <person name="Xu W."/>
            <person name="Pan J."/>
            <person name="Luo Z.H."/>
            <person name="Li M."/>
        </authorList>
    </citation>
    <scope>NUCLEOTIDE SEQUENCE [LARGE SCALE GENOMIC DNA]</scope>
    <source>
        <strain evidence="7">HyVt-26</strain>
    </source>
</reference>
<dbReference type="GO" id="GO:0046872">
    <property type="term" value="F:metal ion binding"/>
    <property type="evidence" value="ECO:0007669"/>
    <property type="project" value="UniProtKB-KW"/>
</dbReference>
<proteinExistence type="predicted"/>
<dbReference type="Proteomes" id="UP000885822">
    <property type="component" value="Unassembled WGS sequence"/>
</dbReference>
<keyword evidence="3" id="KW-0677">Repeat</keyword>
<evidence type="ECO:0000313" key="7">
    <source>
        <dbReference type="EMBL" id="HDK37919.1"/>
    </source>
</evidence>
<organism evidence="7">
    <name type="scientific">Thiolapillus brandeum</name>
    <dbReference type="NCBI Taxonomy" id="1076588"/>
    <lineage>
        <taxon>Bacteria</taxon>
        <taxon>Pseudomonadati</taxon>
        <taxon>Pseudomonadota</taxon>
        <taxon>Gammaproteobacteria</taxon>
        <taxon>Chromatiales</taxon>
        <taxon>Sedimenticolaceae</taxon>
        <taxon>Thiolapillus</taxon>
    </lineage>
</organism>
<evidence type="ECO:0000259" key="6">
    <source>
        <dbReference type="Pfam" id="PF02754"/>
    </source>
</evidence>
<evidence type="ECO:0000256" key="5">
    <source>
        <dbReference type="ARBA" id="ARBA00023014"/>
    </source>
</evidence>
<gene>
    <name evidence="7" type="ORF">ENG92_02750</name>
</gene>
<keyword evidence="5" id="KW-0411">Iron-sulfur</keyword>
<keyword evidence="2" id="KW-0479">Metal-binding</keyword>
<dbReference type="AlphaFoldDB" id="A0A831KCL3"/>
<dbReference type="GO" id="GO:0051539">
    <property type="term" value="F:4 iron, 4 sulfur cluster binding"/>
    <property type="evidence" value="ECO:0007669"/>
    <property type="project" value="UniProtKB-KW"/>
</dbReference>
<comment type="caution">
    <text evidence="7">The sequence shown here is derived from an EMBL/GenBank/DDBJ whole genome shotgun (WGS) entry which is preliminary data.</text>
</comment>
<keyword evidence="1" id="KW-0004">4Fe-4S</keyword>
<dbReference type="PANTHER" id="PTHR32479">
    <property type="entry name" value="GLYCOLATE OXIDASE IRON-SULFUR SUBUNIT"/>
    <property type="match status" value="1"/>
</dbReference>
<name>A0A831KCL3_9GAMM</name>
<dbReference type="Pfam" id="PF02754">
    <property type="entry name" value="CCG"/>
    <property type="match status" value="1"/>
</dbReference>
<evidence type="ECO:0000256" key="2">
    <source>
        <dbReference type="ARBA" id="ARBA00022723"/>
    </source>
</evidence>